<reference evidence="2 3" key="1">
    <citation type="submission" date="2024-09" db="EMBL/GenBank/DDBJ databases">
        <authorList>
            <person name="Sun Q."/>
            <person name="Mori K."/>
        </authorList>
    </citation>
    <scope>NUCLEOTIDE SEQUENCE [LARGE SCALE GENOMIC DNA]</scope>
    <source>
        <strain evidence="2 3">KCTC 23315</strain>
    </source>
</reference>
<organism evidence="2 3">
    <name type="scientific">Rheinheimera tilapiae</name>
    <dbReference type="NCBI Taxonomy" id="875043"/>
    <lineage>
        <taxon>Bacteria</taxon>
        <taxon>Pseudomonadati</taxon>
        <taxon>Pseudomonadota</taxon>
        <taxon>Gammaproteobacteria</taxon>
        <taxon>Chromatiales</taxon>
        <taxon>Chromatiaceae</taxon>
        <taxon>Rheinheimera</taxon>
    </lineage>
</organism>
<feature type="transmembrane region" description="Helical" evidence="1">
    <location>
        <begin position="12"/>
        <end position="31"/>
    </location>
</feature>
<evidence type="ECO:0000256" key="1">
    <source>
        <dbReference type="SAM" id="Phobius"/>
    </source>
</evidence>
<sequence length="82" mass="9215">MELNTLRKIQRIIAVVFVLLLALFFAALYRMNTCGYDCGMFSLAFGGATVIYYLLSFWLGIISFAILVGVSVYIFIKPTFKG</sequence>
<name>A0ABV6BAK1_9GAMM</name>
<keyword evidence="3" id="KW-1185">Reference proteome</keyword>
<comment type="caution">
    <text evidence="2">The sequence shown here is derived from an EMBL/GenBank/DDBJ whole genome shotgun (WGS) entry which is preliminary data.</text>
</comment>
<protein>
    <submittedName>
        <fullName evidence="2">Uncharacterized protein</fullName>
    </submittedName>
</protein>
<keyword evidence="1" id="KW-0812">Transmembrane</keyword>
<evidence type="ECO:0000313" key="3">
    <source>
        <dbReference type="Proteomes" id="UP001589813"/>
    </source>
</evidence>
<keyword evidence="1" id="KW-0472">Membrane</keyword>
<proteinExistence type="predicted"/>
<gene>
    <name evidence="2" type="ORF">ACFFJP_01970</name>
</gene>
<dbReference type="EMBL" id="JBHLXP010000001">
    <property type="protein sequence ID" value="MFC0047053.1"/>
    <property type="molecule type" value="Genomic_DNA"/>
</dbReference>
<dbReference type="Proteomes" id="UP001589813">
    <property type="component" value="Unassembled WGS sequence"/>
</dbReference>
<evidence type="ECO:0000313" key="2">
    <source>
        <dbReference type="EMBL" id="MFC0047053.1"/>
    </source>
</evidence>
<dbReference type="RefSeq" id="WP_377239927.1">
    <property type="nucleotide sequence ID" value="NZ_JBHLXP010000001.1"/>
</dbReference>
<accession>A0ABV6BAK1</accession>
<keyword evidence="1" id="KW-1133">Transmembrane helix</keyword>
<feature type="transmembrane region" description="Helical" evidence="1">
    <location>
        <begin position="51"/>
        <end position="76"/>
    </location>
</feature>